<dbReference type="EMBL" id="KR029608">
    <property type="protein sequence ID" value="AKH48749.1"/>
    <property type="molecule type" value="Genomic_DNA"/>
</dbReference>
<reference evidence="1" key="2">
    <citation type="submission" date="2015-03" db="EMBL/GenBank/DDBJ databases">
        <authorList>
            <person name="Chow C.-E.T."/>
            <person name="Winget D.M."/>
            <person name="White R.A.III."/>
            <person name="Hallam S.J."/>
            <person name="Suttle C.A."/>
        </authorList>
    </citation>
    <scope>NUCLEOTIDE SEQUENCE</scope>
    <source>
        <strain evidence="1">Oxic3_2</strain>
    </source>
</reference>
<accession>A0A0F7L857</accession>
<name>A0A0F7L857_9VIRU</name>
<organism evidence="1">
    <name type="scientific">uncultured marine virus</name>
    <dbReference type="NCBI Taxonomy" id="186617"/>
    <lineage>
        <taxon>Viruses</taxon>
        <taxon>environmental samples</taxon>
    </lineage>
</organism>
<evidence type="ECO:0000313" key="1">
    <source>
        <dbReference type="EMBL" id="AKH48749.1"/>
    </source>
</evidence>
<protein>
    <submittedName>
        <fullName evidence="1">Uncharacterized protein</fullName>
    </submittedName>
</protein>
<reference evidence="1" key="1">
    <citation type="journal article" date="2015" name="Front. Microbiol.">
        <title>Combining genomic sequencing methods to explore viral diversity and reveal potential virus-host interactions.</title>
        <authorList>
            <person name="Chow C.E."/>
            <person name="Winget D.M."/>
            <person name="White R.A.III."/>
            <person name="Hallam S.J."/>
            <person name="Suttle C.A."/>
        </authorList>
    </citation>
    <scope>NUCLEOTIDE SEQUENCE</scope>
    <source>
        <strain evidence="1">Oxic3_2</strain>
    </source>
</reference>
<proteinExistence type="predicted"/>
<sequence>MNLVVHLFGMTLKKQTPELNLIPHTQLLAYQQHPQPQMLVLIIIMLLVLMI</sequence>